<dbReference type="GO" id="GO:0003677">
    <property type="term" value="F:DNA binding"/>
    <property type="evidence" value="ECO:0007669"/>
    <property type="project" value="UniProtKB-KW"/>
</dbReference>
<comment type="caution">
    <text evidence="1">The sequence shown here is derived from an EMBL/GenBank/DDBJ whole genome shotgun (WGS) entry which is preliminary data.</text>
</comment>
<gene>
    <name evidence="1" type="ORF">GTP55_13845</name>
</gene>
<organism evidence="1 2">
    <name type="scientific">Duganella margarita</name>
    <dbReference type="NCBI Taxonomy" id="2692170"/>
    <lineage>
        <taxon>Bacteria</taxon>
        <taxon>Pseudomonadati</taxon>
        <taxon>Pseudomonadota</taxon>
        <taxon>Betaproteobacteria</taxon>
        <taxon>Burkholderiales</taxon>
        <taxon>Oxalobacteraceae</taxon>
        <taxon>Telluria group</taxon>
        <taxon>Duganella</taxon>
    </lineage>
</organism>
<sequence length="34" mass="3741">MAAAYDSHAYTLTEIARHFGVSLMTASRAVKKRS</sequence>
<dbReference type="RefSeq" id="WP_161045508.1">
    <property type="nucleotide sequence ID" value="NZ_WWCS01000007.1"/>
</dbReference>
<proteinExistence type="predicted"/>
<dbReference type="InterPro" id="IPR010982">
    <property type="entry name" value="Lambda_DNA-bd_dom_sf"/>
</dbReference>
<accession>A0ABW9WH34</accession>
<name>A0ABW9WH34_9BURK</name>
<dbReference type="EMBL" id="WWCS01000007">
    <property type="protein sequence ID" value="MYN40456.1"/>
    <property type="molecule type" value="Genomic_DNA"/>
</dbReference>
<keyword evidence="1" id="KW-0238">DNA-binding</keyword>
<protein>
    <submittedName>
        <fullName evidence="1">LacI family DNA-binding transcriptional regulator</fullName>
    </submittedName>
</protein>
<evidence type="ECO:0000313" key="1">
    <source>
        <dbReference type="EMBL" id="MYN40456.1"/>
    </source>
</evidence>
<dbReference type="Proteomes" id="UP000466332">
    <property type="component" value="Unassembled WGS sequence"/>
</dbReference>
<evidence type="ECO:0000313" key="2">
    <source>
        <dbReference type="Proteomes" id="UP000466332"/>
    </source>
</evidence>
<reference evidence="1 2" key="1">
    <citation type="submission" date="2019-12" db="EMBL/GenBank/DDBJ databases">
        <title>Novel species isolated from a subtropical stream in China.</title>
        <authorList>
            <person name="Lu H."/>
        </authorList>
    </citation>
    <scope>NUCLEOTIDE SEQUENCE [LARGE SCALE GENOMIC DNA]</scope>
    <source>
        <strain evidence="1 2">FT109W</strain>
    </source>
</reference>
<keyword evidence="2" id="KW-1185">Reference proteome</keyword>
<dbReference type="Gene3D" id="1.10.260.40">
    <property type="entry name" value="lambda repressor-like DNA-binding domains"/>
    <property type="match status" value="1"/>
</dbReference>